<feature type="domain" description="ABC transporter" evidence="8">
    <location>
        <begin position="359"/>
        <end position="599"/>
    </location>
</feature>
<keyword evidence="5 7" id="KW-1133">Transmembrane helix</keyword>
<feature type="domain" description="ABC transmembrane type-1" evidence="9">
    <location>
        <begin position="36"/>
        <end position="324"/>
    </location>
</feature>
<comment type="subcellular location">
    <subcellularLocation>
        <location evidence="1">Cell membrane</location>
        <topology evidence="1">Multi-pass membrane protein</topology>
    </subcellularLocation>
</comment>
<dbReference type="SMART" id="SM00382">
    <property type="entry name" value="AAA"/>
    <property type="match status" value="1"/>
</dbReference>
<dbReference type="InterPro" id="IPR017871">
    <property type="entry name" value="ABC_transporter-like_CS"/>
</dbReference>
<keyword evidence="11" id="KW-1185">Reference proteome</keyword>
<evidence type="ECO:0000256" key="6">
    <source>
        <dbReference type="ARBA" id="ARBA00023136"/>
    </source>
</evidence>
<dbReference type="PANTHER" id="PTHR43394:SF1">
    <property type="entry name" value="ATP-BINDING CASSETTE SUB-FAMILY B MEMBER 10, MITOCHONDRIAL"/>
    <property type="match status" value="1"/>
</dbReference>
<gene>
    <name evidence="10" type="ORF">DPPLL_20390</name>
</gene>
<dbReference type="Gene3D" id="1.20.1560.10">
    <property type="entry name" value="ABC transporter type 1, transmembrane domain"/>
    <property type="match status" value="1"/>
</dbReference>
<evidence type="ECO:0000256" key="5">
    <source>
        <dbReference type="ARBA" id="ARBA00022989"/>
    </source>
</evidence>
<dbReference type="InterPro" id="IPR003439">
    <property type="entry name" value="ABC_transporter-like_ATP-bd"/>
</dbReference>
<keyword evidence="2 7" id="KW-0812">Transmembrane</keyword>
<feature type="transmembrane region" description="Helical" evidence="7">
    <location>
        <begin position="165"/>
        <end position="197"/>
    </location>
</feature>
<keyword evidence="6 7" id="KW-0472">Membrane</keyword>
<dbReference type="PROSITE" id="PS50929">
    <property type="entry name" value="ABC_TM1F"/>
    <property type="match status" value="1"/>
</dbReference>
<dbReference type="InterPro" id="IPR003593">
    <property type="entry name" value="AAA+_ATPase"/>
</dbReference>
<feature type="transmembrane region" description="Helical" evidence="7">
    <location>
        <begin position="33"/>
        <end position="53"/>
    </location>
</feature>
<dbReference type="InterPro" id="IPR027417">
    <property type="entry name" value="P-loop_NTPase"/>
</dbReference>
<dbReference type="RefSeq" id="WP_284151091.1">
    <property type="nucleotide sequence ID" value="NZ_AP025516.1"/>
</dbReference>
<evidence type="ECO:0000259" key="8">
    <source>
        <dbReference type="PROSITE" id="PS50893"/>
    </source>
</evidence>
<dbReference type="PROSITE" id="PS00211">
    <property type="entry name" value="ABC_TRANSPORTER_1"/>
    <property type="match status" value="1"/>
</dbReference>
<dbReference type="InterPro" id="IPR039421">
    <property type="entry name" value="Type_1_exporter"/>
</dbReference>
<evidence type="ECO:0000256" key="3">
    <source>
        <dbReference type="ARBA" id="ARBA00022741"/>
    </source>
</evidence>
<evidence type="ECO:0000256" key="7">
    <source>
        <dbReference type="SAM" id="Phobius"/>
    </source>
</evidence>
<evidence type="ECO:0000313" key="11">
    <source>
        <dbReference type="Proteomes" id="UP000830055"/>
    </source>
</evidence>
<dbReference type="SUPFAM" id="SSF52540">
    <property type="entry name" value="P-loop containing nucleoside triphosphate hydrolases"/>
    <property type="match status" value="1"/>
</dbReference>
<proteinExistence type="predicted"/>
<reference evidence="10 11" key="1">
    <citation type="submission" date="2022-01" db="EMBL/GenBank/DDBJ databases">
        <title>Desulfofustis limnae sp. nov., a novel mesophilic sulfate-reducing bacterium isolated from marsh soil.</title>
        <authorList>
            <person name="Watanabe M."/>
            <person name="Takahashi A."/>
            <person name="Kojima H."/>
            <person name="Fukui M."/>
        </authorList>
    </citation>
    <scope>NUCLEOTIDE SEQUENCE [LARGE SCALE GENOMIC DNA]</scope>
    <source>
        <strain evidence="10 11">PPLL</strain>
    </source>
</reference>
<dbReference type="EMBL" id="AP025516">
    <property type="protein sequence ID" value="BDD87674.1"/>
    <property type="molecule type" value="Genomic_DNA"/>
</dbReference>
<sequence length="618" mass="68437">MQTQQTISEKIRNAVRVDRAVRFVWQASPGWTVVNALLVVVQGLIPLLSLYVMKLIVDTITATVQNGRVEEGSATLLLLVAAAAGVALLQAAFTKVGEYAVEAQSAIVTDHVYDIMHRKSVSLDLAYYENPTYFDTLHRAQREGPYRPTRIVSGLNRLGTSSVTLVAMVALLFTFHWSVGVLLFLSALPGVVVQIAFSRKLYRWQNKRTASERQASYYSWVLTADAFAKELRLFGLGPFFANAFSSLRTLIRGEKLTLSRQRGIADFAAQAFAALVLMGCFLLIGLRTITGIITIGDMVMYFQAFQRGLTALKGVLQQVAGLYEDNLFVSYFFSFLDVRNTVAEPPEPQLLPPRGTRGVELHNIHFAYPGHNQEVLSGLCLSIRPNEVVALVGANGAGKSTLVKLFCRLYDPVQGSITIEGVDLRRLGLAAIRREISVVFQDFVKYHLTVGQNIGLGDVGRIDDLSAIDRAARRAGADAMIKALPNGYDTMLGRWFQDGVELSHGEWQKIVIARAFFRDARLIILDEPTSSLDADTEYQLFLRFKELIAGRSALLISHRFSTVRMADRICVIQDGRIIEQGTHQELMAANGRYADMYRKQAAWVEGDLAGQEAGHVAP</sequence>
<evidence type="ECO:0000256" key="2">
    <source>
        <dbReference type="ARBA" id="ARBA00022692"/>
    </source>
</evidence>
<organism evidence="10 11">
    <name type="scientific">Desulfofustis limnaeus</name>
    <dbReference type="NCBI Taxonomy" id="2740163"/>
    <lineage>
        <taxon>Bacteria</taxon>
        <taxon>Pseudomonadati</taxon>
        <taxon>Thermodesulfobacteriota</taxon>
        <taxon>Desulfobulbia</taxon>
        <taxon>Desulfobulbales</taxon>
        <taxon>Desulfocapsaceae</taxon>
        <taxon>Desulfofustis</taxon>
    </lineage>
</organism>
<protein>
    <submittedName>
        <fullName evidence="10">HlyB/MsbA family ABC transporter</fullName>
    </submittedName>
</protein>
<dbReference type="Pfam" id="PF00005">
    <property type="entry name" value="ABC_tran"/>
    <property type="match status" value="1"/>
</dbReference>
<evidence type="ECO:0000313" key="10">
    <source>
        <dbReference type="EMBL" id="BDD87674.1"/>
    </source>
</evidence>
<dbReference type="Gene3D" id="3.40.50.300">
    <property type="entry name" value="P-loop containing nucleotide triphosphate hydrolases"/>
    <property type="match status" value="1"/>
</dbReference>
<feature type="transmembrane region" description="Helical" evidence="7">
    <location>
        <begin position="264"/>
        <end position="286"/>
    </location>
</feature>
<dbReference type="SUPFAM" id="SSF90123">
    <property type="entry name" value="ABC transporter transmembrane region"/>
    <property type="match status" value="1"/>
</dbReference>
<feature type="transmembrane region" description="Helical" evidence="7">
    <location>
        <begin position="74"/>
        <end position="93"/>
    </location>
</feature>
<name>A0ABN6M8L8_9BACT</name>
<evidence type="ECO:0000259" key="9">
    <source>
        <dbReference type="PROSITE" id="PS50929"/>
    </source>
</evidence>
<evidence type="ECO:0000256" key="1">
    <source>
        <dbReference type="ARBA" id="ARBA00004651"/>
    </source>
</evidence>
<dbReference type="InterPro" id="IPR036640">
    <property type="entry name" value="ABC1_TM_sf"/>
</dbReference>
<dbReference type="Proteomes" id="UP000830055">
    <property type="component" value="Chromosome"/>
</dbReference>
<keyword evidence="3" id="KW-0547">Nucleotide-binding</keyword>
<dbReference type="PROSITE" id="PS50893">
    <property type="entry name" value="ABC_TRANSPORTER_2"/>
    <property type="match status" value="1"/>
</dbReference>
<evidence type="ECO:0000256" key="4">
    <source>
        <dbReference type="ARBA" id="ARBA00022840"/>
    </source>
</evidence>
<accession>A0ABN6M8L8</accession>
<dbReference type="PANTHER" id="PTHR43394">
    <property type="entry name" value="ATP-DEPENDENT PERMEASE MDL1, MITOCHONDRIAL"/>
    <property type="match status" value="1"/>
</dbReference>
<dbReference type="InterPro" id="IPR011527">
    <property type="entry name" value="ABC1_TM_dom"/>
</dbReference>
<keyword evidence="4" id="KW-0067">ATP-binding</keyword>